<dbReference type="PROSITE" id="PS51257">
    <property type="entry name" value="PROKAR_LIPOPROTEIN"/>
    <property type="match status" value="1"/>
</dbReference>
<feature type="compositionally biased region" description="Polar residues" evidence="1">
    <location>
        <begin position="25"/>
        <end position="43"/>
    </location>
</feature>
<sequence length="146" mass="16340">MKKLITTLSFLPLLGLGCNNTTTTVPQTKPAESTPPQEQTTDSAIPEDELTMIQKLYATVPEISEKSQEIRDASNGDVTVSVRIDKEHKDGDMYPVQVFEDHDTHTVTLWTFYISSTGDSVTHLDELTGEIESLETWRATRDELPE</sequence>
<gene>
    <name evidence="2" type="ORF">CO030_03210</name>
</gene>
<proteinExistence type="predicted"/>
<dbReference type="Proteomes" id="UP000231456">
    <property type="component" value="Unassembled WGS sequence"/>
</dbReference>
<reference evidence="3" key="1">
    <citation type="submission" date="2017-09" db="EMBL/GenBank/DDBJ databases">
        <title>Depth-based differentiation of microbial function through sediment-hosted aquifers and enrichment of novel symbionts in the deep terrestrial subsurface.</title>
        <authorList>
            <person name="Probst A.J."/>
            <person name="Ladd B."/>
            <person name="Jarett J.K."/>
            <person name="Geller-Mcgrath D.E."/>
            <person name="Sieber C.M.K."/>
            <person name="Emerson J.B."/>
            <person name="Anantharaman K."/>
            <person name="Thomas B.C."/>
            <person name="Malmstrom R."/>
            <person name="Stieglmeier M."/>
            <person name="Klingl A."/>
            <person name="Woyke T."/>
            <person name="Ryan C.M."/>
            <person name="Banfield J.F."/>
        </authorList>
    </citation>
    <scope>NUCLEOTIDE SEQUENCE [LARGE SCALE GENOMIC DNA]</scope>
</reference>
<accession>A0A2M8F9F6</accession>
<dbReference type="EMBL" id="PFRH01000102">
    <property type="protein sequence ID" value="PJC52374.1"/>
    <property type="molecule type" value="Genomic_DNA"/>
</dbReference>
<organism evidence="2 3">
    <name type="scientific">Candidatus Magasanikbacteria bacterium CG_4_9_14_0_2_um_filter_42_11</name>
    <dbReference type="NCBI Taxonomy" id="1974643"/>
    <lineage>
        <taxon>Bacteria</taxon>
        <taxon>Candidatus Magasanikiibacteriota</taxon>
    </lineage>
</organism>
<feature type="region of interest" description="Disordered" evidence="1">
    <location>
        <begin position="22"/>
        <end position="45"/>
    </location>
</feature>
<protein>
    <submittedName>
        <fullName evidence="2">Uncharacterized protein</fullName>
    </submittedName>
</protein>
<evidence type="ECO:0000256" key="1">
    <source>
        <dbReference type="SAM" id="MobiDB-lite"/>
    </source>
</evidence>
<comment type="caution">
    <text evidence="2">The sequence shown here is derived from an EMBL/GenBank/DDBJ whole genome shotgun (WGS) entry which is preliminary data.</text>
</comment>
<name>A0A2M8F9F6_9BACT</name>
<evidence type="ECO:0000313" key="2">
    <source>
        <dbReference type="EMBL" id="PJC52374.1"/>
    </source>
</evidence>
<evidence type="ECO:0000313" key="3">
    <source>
        <dbReference type="Proteomes" id="UP000231456"/>
    </source>
</evidence>
<dbReference type="AlphaFoldDB" id="A0A2M8F9F6"/>